<protein>
    <submittedName>
        <fullName evidence="1">Oidioi.mRNA.OKI2018_I69.XSR.g16975.t1.cds</fullName>
    </submittedName>
</protein>
<keyword evidence="2" id="KW-1185">Reference proteome</keyword>
<dbReference type="Proteomes" id="UP001158576">
    <property type="component" value="Chromosome XSR"/>
</dbReference>
<proteinExistence type="predicted"/>
<reference evidence="1 2" key="1">
    <citation type="submission" date="2021-04" db="EMBL/GenBank/DDBJ databases">
        <authorList>
            <person name="Bliznina A."/>
        </authorList>
    </citation>
    <scope>NUCLEOTIDE SEQUENCE [LARGE SCALE GENOMIC DNA]</scope>
</reference>
<sequence length="99" mass="11872">MLERKSRKSKRKLEKMTIDELNRIRSEEIRLIHSNLRKLKAVGESFQMSVTRASENETKIDKLIEKFMHHERVAQFAQRRKFFLDVFISNLEHSSDHTS</sequence>
<dbReference type="EMBL" id="OU015569">
    <property type="protein sequence ID" value="CAG5100380.1"/>
    <property type="molecule type" value="Genomic_DNA"/>
</dbReference>
<gene>
    <name evidence="1" type="ORF">OKIOD_LOCUS8533</name>
</gene>
<accession>A0ABN7SMZ0</accession>
<name>A0ABN7SMZ0_OIKDI</name>
<organism evidence="1 2">
    <name type="scientific">Oikopleura dioica</name>
    <name type="common">Tunicate</name>
    <dbReference type="NCBI Taxonomy" id="34765"/>
    <lineage>
        <taxon>Eukaryota</taxon>
        <taxon>Metazoa</taxon>
        <taxon>Chordata</taxon>
        <taxon>Tunicata</taxon>
        <taxon>Appendicularia</taxon>
        <taxon>Copelata</taxon>
        <taxon>Oikopleuridae</taxon>
        <taxon>Oikopleura</taxon>
    </lineage>
</organism>
<evidence type="ECO:0000313" key="1">
    <source>
        <dbReference type="EMBL" id="CAG5100380.1"/>
    </source>
</evidence>
<evidence type="ECO:0000313" key="2">
    <source>
        <dbReference type="Proteomes" id="UP001158576"/>
    </source>
</evidence>